<comment type="pathway">
    <text evidence="1 11">Glycerolipid metabolism; triacylglycerol biosynthesis.</text>
</comment>
<evidence type="ECO:0000256" key="6">
    <source>
        <dbReference type="ARBA" id="ARBA00022679"/>
    </source>
</evidence>
<protein>
    <recommendedName>
        <fullName evidence="4 11">Diacylglycerol O-acyltransferase</fullName>
        <ecNumber evidence="4 11">2.3.1.20</ecNumber>
    </recommendedName>
</protein>
<evidence type="ECO:0000259" key="13">
    <source>
        <dbReference type="Pfam" id="PF06974"/>
    </source>
</evidence>
<comment type="similarity">
    <text evidence="3 11">Belongs to the long-chain O-acyltransferase family.</text>
</comment>
<accession>A0ABQ6HTM9</accession>
<comment type="pathway">
    <text evidence="2">Lipid metabolism.</text>
</comment>
<evidence type="ECO:0000256" key="7">
    <source>
        <dbReference type="ARBA" id="ARBA00022798"/>
    </source>
</evidence>
<gene>
    <name evidence="14" type="ORF">GCM10025862_38070</name>
</gene>
<name>A0ABQ6HTM9_9MICO</name>
<evidence type="ECO:0000256" key="10">
    <source>
        <dbReference type="ARBA" id="ARBA00048109"/>
    </source>
</evidence>
<keyword evidence="5 11" id="KW-0444">Lipid biosynthesis</keyword>
<dbReference type="PANTHER" id="PTHR31650">
    <property type="entry name" value="O-ACYLTRANSFERASE (WSD1-LIKE) FAMILY PROTEIN"/>
    <property type="match status" value="1"/>
</dbReference>
<keyword evidence="6 11" id="KW-0808">Transferase</keyword>
<keyword evidence="15" id="KW-1185">Reference proteome</keyword>
<dbReference type="EC" id="2.3.1.20" evidence="4 11"/>
<dbReference type="EMBL" id="BSUJ01000001">
    <property type="protein sequence ID" value="GMA21786.1"/>
    <property type="molecule type" value="Genomic_DNA"/>
</dbReference>
<evidence type="ECO:0000256" key="1">
    <source>
        <dbReference type="ARBA" id="ARBA00004771"/>
    </source>
</evidence>
<dbReference type="SUPFAM" id="SSF52777">
    <property type="entry name" value="CoA-dependent acyltransferases"/>
    <property type="match status" value="1"/>
</dbReference>
<evidence type="ECO:0000256" key="9">
    <source>
        <dbReference type="ARBA" id="ARBA00023315"/>
    </source>
</evidence>
<comment type="catalytic activity">
    <reaction evidence="10 11">
        <text>an acyl-CoA + a 1,2-diacyl-sn-glycerol = a triacyl-sn-glycerol + CoA</text>
        <dbReference type="Rhea" id="RHEA:10868"/>
        <dbReference type="ChEBI" id="CHEBI:17815"/>
        <dbReference type="ChEBI" id="CHEBI:57287"/>
        <dbReference type="ChEBI" id="CHEBI:58342"/>
        <dbReference type="ChEBI" id="CHEBI:64615"/>
        <dbReference type="EC" id="2.3.1.20"/>
    </reaction>
</comment>
<dbReference type="NCBIfam" id="TIGR02946">
    <property type="entry name" value="acyl_WS_DGAT"/>
    <property type="match status" value="1"/>
</dbReference>
<evidence type="ECO:0000259" key="12">
    <source>
        <dbReference type="Pfam" id="PF03007"/>
    </source>
</evidence>
<comment type="caution">
    <text evidence="14">The sequence shown here is derived from an EMBL/GenBank/DDBJ whole genome shotgun (WGS) entry which is preliminary data.</text>
</comment>
<keyword evidence="8 11" id="KW-0443">Lipid metabolism</keyword>
<reference evidence="15" key="1">
    <citation type="journal article" date="2019" name="Int. J. Syst. Evol. Microbiol.">
        <title>The Global Catalogue of Microorganisms (GCM) 10K type strain sequencing project: providing services to taxonomists for standard genome sequencing and annotation.</title>
        <authorList>
            <consortium name="The Broad Institute Genomics Platform"/>
            <consortium name="The Broad Institute Genome Sequencing Center for Infectious Disease"/>
            <person name="Wu L."/>
            <person name="Ma J."/>
        </authorList>
    </citation>
    <scope>NUCLEOTIDE SEQUENCE [LARGE SCALE GENOMIC DNA]</scope>
    <source>
        <strain evidence="15">NBRC 105830</strain>
    </source>
</reference>
<dbReference type="InterPro" id="IPR009721">
    <property type="entry name" value="O-acyltransferase_WSD1_C"/>
</dbReference>
<evidence type="ECO:0000313" key="14">
    <source>
        <dbReference type="EMBL" id="GMA21786.1"/>
    </source>
</evidence>
<dbReference type="Pfam" id="PF03007">
    <property type="entry name" value="WS_DGAT_cat"/>
    <property type="match status" value="1"/>
</dbReference>
<sequence length="521" mass="57083">MQETTSTERIFLSLEQPHYPMDFVGIFVLAPGPEGPLPFEHVRARLDKRSRTLPLLRRKLVTPPLGLGEERWIQAETFTIDDHLHRAEVPAPGDLRALLDTVLEVTAEPLDRGLPLWQAWHLDGYHDDRTVLLLRAHHALIDGMGTMALHAAVFDLHPVPVDLSLRPDDICGEPEPGLVERALRELPDRLSRQVRTSTRLTRAVTEALPDLLVRRPLQLAAQAPPLVGRLLAGEPVELPEMPRFVPNLLDPVPRTPFNAHVDDPTKALAVASIPLAEVKQVRRRLRGSTVNDVLLALVTGALRRYLLERGELPDGPLVSTLPVSVRRGRTSAATTEGNQFTTVWIDLPTHLADPWERLQAVHDSATQAKSGLTGAQSSWNVLSDVGDLLLPGVLSAAMGLSRSRVVSLLPPTLNLTISNLVGAPVPLYFAGCEVEAMHARTIVCPPVNLFFHSITYNGVVEFGITTIRQLVEDPDELAQGLHDELALLLEAAQQLEAAEVAAGAAAARAARPARRRKAVER</sequence>
<evidence type="ECO:0000256" key="4">
    <source>
        <dbReference type="ARBA" id="ARBA00013244"/>
    </source>
</evidence>
<keyword evidence="7 11" id="KW-0319">Glycerol metabolism</keyword>
<evidence type="ECO:0000256" key="11">
    <source>
        <dbReference type="RuleBase" id="RU361241"/>
    </source>
</evidence>
<dbReference type="RefSeq" id="WP_284284990.1">
    <property type="nucleotide sequence ID" value="NZ_BSUJ01000001.1"/>
</dbReference>
<dbReference type="InterPro" id="IPR004255">
    <property type="entry name" value="O-acyltransferase_WSD1_N"/>
</dbReference>
<evidence type="ECO:0000256" key="5">
    <source>
        <dbReference type="ARBA" id="ARBA00022516"/>
    </source>
</evidence>
<feature type="domain" description="O-acyltransferase WSD1 C-terminal" evidence="13">
    <location>
        <begin position="337"/>
        <end position="487"/>
    </location>
</feature>
<dbReference type="InterPro" id="IPR045034">
    <property type="entry name" value="O-acyltransferase_WSD1-like"/>
</dbReference>
<organism evidence="14 15">
    <name type="scientific">Arsenicicoccus piscis</name>
    <dbReference type="NCBI Taxonomy" id="673954"/>
    <lineage>
        <taxon>Bacteria</taxon>
        <taxon>Bacillati</taxon>
        <taxon>Actinomycetota</taxon>
        <taxon>Actinomycetes</taxon>
        <taxon>Micrococcales</taxon>
        <taxon>Intrasporangiaceae</taxon>
        <taxon>Arsenicicoccus</taxon>
    </lineage>
</organism>
<dbReference type="InterPro" id="IPR014292">
    <property type="entry name" value="Acyl_transf_WS/DGAT"/>
</dbReference>
<evidence type="ECO:0000256" key="2">
    <source>
        <dbReference type="ARBA" id="ARBA00005189"/>
    </source>
</evidence>
<evidence type="ECO:0000256" key="8">
    <source>
        <dbReference type="ARBA" id="ARBA00023098"/>
    </source>
</evidence>
<dbReference type="Proteomes" id="UP001157109">
    <property type="component" value="Unassembled WGS sequence"/>
</dbReference>
<evidence type="ECO:0000313" key="15">
    <source>
        <dbReference type="Proteomes" id="UP001157109"/>
    </source>
</evidence>
<keyword evidence="9 11" id="KW-0012">Acyltransferase</keyword>
<proteinExistence type="inferred from homology"/>
<evidence type="ECO:0000256" key="3">
    <source>
        <dbReference type="ARBA" id="ARBA00009587"/>
    </source>
</evidence>
<dbReference type="PANTHER" id="PTHR31650:SF1">
    <property type="entry name" value="WAX ESTER SYNTHASE_DIACYLGLYCEROL ACYLTRANSFERASE 4-RELATED"/>
    <property type="match status" value="1"/>
</dbReference>
<feature type="domain" description="O-acyltransferase WSD1-like N-terminal" evidence="12">
    <location>
        <begin position="8"/>
        <end position="293"/>
    </location>
</feature>
<dbReference type="Pfam" id="PF06974">
    <property type="entry name" value="WS_DGAT_C"/>
    <property type="match status" value="1"/>
</dbReference>